<keyword evidence="5" id="KW-1185">Reference proteome</keyword>
<dbReference type="InterPro" id="IPR050692">
    <property type="entry name" value="HTH_transcr_repressor_FabR"/>
</dbReference>
<proteinExistence type="predicted"/>
<dbReference type="Pfam" id="PF00440">
    <property type="entry name" value="TetR_N"/>
    <property type="match status" value="1"/>
</dbReference>
<evidence type="ECO:0000259" key="3">
    <source>
        <dbReference type="PROSITE" id="PS50977"/>
    </source>
</evidence>
<dbReference type="Gene3D" id="1.10.357.10">
    <property type="entry name" value="Tetracycline Repressor, domain 2"/>
    <property type="match status" value="1"/>
</dbReference>
<gene>
    <name evidence="4" type="ORF">GCM10007875_24300</name>
</gene>
<dbReference type="EMBL" id="BSOJ01000030">
    <property type="protein sequence ID" value="GLR27339.1"/>
    <property type="molecule type" value="Genomic_DNA"/>
</dbReference>
<protein>
    <recommendedName>
        <fullName evidence="3">HTH tetR-type domain-containing protein</fullName>
    </recommendedName>
</protein>
<dbReference type="PROSITE" id="PS50977">
    <property type="entry name" value="HTH_TETR_2"/>
    <property type="match status" value="1"/>
</dbReference>
<organism evidence="4 5">
    <name type="scientific">Limnobacter litoralis</name>
    <dbReference type="NCBI Taxonomy" id="481366"/>
    <lineage>
        <taxon>Bacteria</taxon>
        <taxon>Pseudomonadati</taxon>
        <taxon>Pseudomonadota</taxon>
        <taxon>Betaproteobacteria</taxon>
        <taxon>Burkholderiales</taxon>
        <taxon>Burkholderiaceae</taxon>
        <taxon>Limnobacter</taxon>
    </lineage>
</organism>
<feature type="domain" description="HTH tetR-type" evidence="3">
    <location>
        <begin position="8"/>
        <end position="69"/>
    </location>
</feature>
<evidence type="ECO:0000313" key="5">
    <source>
        <dbReference type="Proteomes" id="UP001156664"/>
    </source>
</evidence>
<name>A0ABQ5YRU7_9BURK</name>
<keyword evidence="1 2" id="KW-0238">DNA-binding</keyword>
<evidence type="ECO:0000313" key="4">
    <source>
        <dbReference type="EMBL" id="GLR27339.1"/>
    </source>
</evidence>
<dbReference type="PANTHER" id="PTHR47752:SF1">
    <property type="entry name" value="HTH-TYPE TRANSCRIPTIONAL REPRESSOR FABR"/>
    <property type="match status" value="1"/>
</dbReference>
<dbReference type="SUPFAM" id="SSF46689">
    <property type="entry name" value="Homeodomain-like"/>
    <property type="match status" value="1"/>
</dbReference>
<accession>A0ABQ5YRU7</accession>
<reference evidence="5" key="1">
    <citation type="journal article" date="2019" name="Int. J. Syst. Evol. Microbiol.">
        <title>The Global Catalogue of Microorganisms (GCM) 10K type strain sequencing project: providing services to taxonomists for standard genome sequencing and annotation.</title>
        <authorList>
            <consortium name="The Broad Institute Genomics Platform"/>
            <consortium name="The Broad Institute Genome Sequencing Center for Infectious Disease"/>
            <person name="Wu L."/>
            <person name="Ma J."/>
        </authorList>
    </citation>
    <scope>NUCLEOTIDE SEQUENCE [LARGE SCALE GENOMIC DNA]</scope>
    <source>
        <strain evidence="5">NBRC 105857</strain>
    </source>
</reference>
<sequence length="211" mass="23622">MTQATNSSHGRQRLIDAALNLSYQRRNFSSLGIREITREAKLSAPAFYRHFTDLEDLGTAVIIEVEKAVIKAFTEVRLSTAGEDDLDIRPMLLKRFFDWAADNPKHIIVGASEAFGALSRMREGLKITLRRISEDIYGDPRIYSLLPALPAEEMIELLEVLAQNILFMAVDYVEHPEQRDALYAKALRIVGVFFTGAHAILALQTGESSSV</sequence>
<dbReference type="PANTHER" id="PTHR47752">
    <property type="entry name" value="HTH-TYPE TRANSCRIPTIONAL REPRESSOR FABR"/>
    <property type="match status" value="1"/>
</dbReference>
<evidence type="ECO:0000256" key="1">
    <source>
        <dbReference type="ARBA" id="ARBA00023125"/>
    </source>
</evidence>
<dbReference type="InterPro" id="IPR009057">
    <property type="entry name" value="Homeodomain-like_sf"/>
</dbReference>
<dbReference type="RefSeq" id="WP_284282092.1">
    <property type="nucleotide sequence ID" value="NZ_BSOJ01000030.1"/>
</dbReference>
<comment type="caution">
    <text evidence="4">The sequence shown here is derived from an EMBL/GenBank/DDBJ whole genome shotgun (WGS) entry which is preliminary data.</text>
</comment>
<dbReference type="Gene3D" id="1.10.10.60">
    <property type="entry name" value="Homeodomain-like"/>
    <property type="match status" value="1"/>
</dbReference>
<dbReference type="InterPro" id="IPR001647">
    <property type="entry name" value="HTH_TetR"/>
</dbReference>
<feature type="DNA-binding region" description="H-T-H motif" evidence="2">
    <location>
        <begin position="32"/>
        <end position="51"/>
    </location>
</feature>
<dbReference type="Proteomes" id="UP001156664">
    <property type="component" value="Unassembled WGS sequence"/>
</dbReference>
<evidence type="ECO:0000256" key="2">
    <source>
        <dbReference type="PROSITE-ProRule" id="PRU00335"/>
    </source>
</evidence>